<name>A0A7S7NM36_PALFE</name>
<proteinExistence type="predicted"/>
<evidence type="ECO:0000313" key="4">
    <source>
        <dbReference type="Proteomes" id="UP000593892"/>
    </source>
</evidence>
<accession>A0A7S7NM36</accession>
<feature type="domain" description="Putative endonuclease Z1" evidence="2">
    <location>
        <begin position="292"/>
        <end position="507"/>
    </location>
</feature>
<dbReference type="RefSeq" id="WP_194447825.1">
    <property type="nucleotide sequence ID" value="NZ_CP063849.1"/>
</dbReference>
<dbReference type="Pfam" id="PF10593">
    <property type="entry name" value="Z1"/>
    <property type="match status" value="1"/>
</dbReference>
<reference evidence="3 4" key="1">
    <citation type="submission" date="2020-10" db="EMBL/GenBank/DDBJ databases">
        <title>Complete genome sequence of Paludibaculum fermentans P105T, a facultatively anaerobic acidobacterium capable of dissimilatory Fe(III) reduction.</title>
        <authorList>
            <person name="Dedysh S.N."/>
            <person name="Beletsky A.V."/>
            <person name="Kulichevskaya I.S."/>
            <person name="Mardanov A.V."/>
            <person name="Ravin N.V."/>
        </authorList>
    </citation>
    <scope>NUCLEOTIDE SEQUENCE [LARGE SCALE GENOMIC DNA]</scope>
    <source>
        <strain evidence="3 4">P105</strain>
    </source>
</reference>
<dbReference type="AlphaFoldDB" id="A0A7S7NM36"/>
<evidence type="ECO:0000259" key="2">
    <source>
        <dbReference type="Pfam" id="PF10593"/>
    </source>
</evidence>
<evidence type="ECO:0000313" key="3">
    <source>
        <dbReference type="EMBL" id="QOY86156.1"/>
    </source>
</evidence>
<dbReference type="EMBL" id="CP063849">
    <property type="protein sequence ID" value="QOY86156.1"/>
    <property type="molecule type" value="Genomic_DNA"/>
</dbReference>
<dbReference type="Proteomes" id="UP000593892">
    <property type="component" value="Chromosome"/>
</dbReference>
<evidence type="ECO:0000256" key="1">
    <source>
        <dbReference type="SAM" id="MobiDB-lite"/>
    </source>
</evidence>
<keyword evidence="4" id="KW-1185">Reference proteome</keyword>
<dbReference type="KEGG" id="pfer:IRI77_25545"/>
<sequence>MNFYDTLAETRKDSSELRASVERVAELLDRPDTTTVSRPGILLGKIQSGKTRGFLGIIARAFDRGFDMSIILTKGTKSLAQQTVARLNQDYRQFIQADQMKVFDIMNMPANLAGYELRQKLIIVVKKEDDNLRRLLEAFRTTYPNWKDKRVLIVDDEADYASVTFRKKNGNTGPGVVAAMIDELQRLVPKSDYLQVTATPYALYLQPEDEIVSASGEQIFLPKRPAFTELLPVHPAYVGGEYYFELAQDPESPAYYFYRPVPDREREALKRPDGRRMNLKDVLTQNSTEVIREAFMTFLVGGAIRRWQEKAAGKPEPKYSFLFHTETSMKSHQWQESVLSAINKDFTEEASQDSSLFNRILNLAMDDLRRSLELESLPIPPQEVVKEDIRKALMEGSVVISRVNSENDVDQLLDEEGQLKLRTPFNVFIGGQILDRGITIANLIGFYYGRSPKRLQQDTVLQHCRMYGARPKPDLPVTRFYAPQLVYEAMCKIHQFDTGLREAFESGAHDKGVYFIQRDPKGRVIPCSPNKLGFSDLNAVRPGSRILSSGFETVARTAGERKLRQLDASLDALCPADGAPVTVSSEEAIEILNRCYDLLDPSSYPESERTDYAAAIHHFARLCRTDIDRDRVRILAWRNRSLVRIRESGRFSNAPDTKQQQDLAHALAQDAPVMLLFRQDGTLELGWKGLPFWWPVIITPLNSAPVIFADAERSDIPAVPTDTQRRPRKRAQTKKRGAKRKRA</sequence>
<feature type="compositionally biased region" description="Basic residues" evidence="1">
    <location>
        <begin position="726"/>
        <end position="743"/>
    </location>
</feature>
<dbReference type="InterPro" id="IPR018310">
    <property type="entry name" value="Put_endonuclease_Z1-dom"/>
</dbReference>
<organism evidence="3 4">
    <name type="scientific">Paludibaculum fermentans</name>
    <dbReference type="NCBI Taxonomy" id="1473598"/>
    <lineage>
        <taxon>Bacteria</taxon>
        <taxon>Pseudomonadati</taxon>
        <taxon>Acidobacteriota</taxon>
        <taxon>Terriglobia</taxon>
        <taxon>Bryobacterales</taxon>
        <taxon>Bryobacteraceae</taxon>
        <taxon>Paludibaculum</taxon>
    </lineage>
</organism>
<gene>
    <name evidence="3" type="ORF">IRI77_25545</name>
</gene>
<feature type="region of interest" description="Disordered" evidence="1">
    <location>
        <begin position="717"/>
        <end position="743"/>
    </location>
</feature>
<protein>
    <recommendedName>
        <fullName evidence="2">Putative endonuclease Z1 domain-containing protein</fullName>
    </recommendedName>
</protein>